<dbReference type="Gene3D" id="3.40.50.720">
    <property type="entry name" value="NAD(P)-binding Rossmann-like Domain"/>
    <property type="match status" value="1"/>
</dbReference>
<dbReference type="GO" id="GO:0016491">
    <property type="term" value="F:oxidoreductase activity"/>
    <property type="evidence" value="ECO:0007669"/>
    <property type="project" value="UniProtKB-KW"/>
</dbReference>
<dbReference type="STRING" id="1043493.SAMN05421637_1709"/>
<evidence type="ECO:0000256" key="2">
    <source>
        <dbReference type="ARBA" id="ARBA00023002"/>
    </source>
</evidence>
<organism evidence="3 4">
    <name type="scientific">Demequina mangrovi</name>
    <dbReference type="NCBI Taxonomy" id="1043493"/>
    <lineage>
        <taxon>Bacteria</taxon>
        <taxon>Bacillati</taxon>
        <taxon>Actinomycetota</taxon>
        <taxon>Actinomycetes</taxon>
        <taxon>Micrococcales</taxon>
        <taxon>Demequinaceae</taxon>
        <taxon>Demequina</taxon>
    </lineage>
</organism>
<protein>
    <recommendedName>
        <fullName evidence="5">Short-chain dehydrogenase</fullName>
    </recommendedName>
</protein>
<keyword evidence="4" id="KW-1185">Reference proteome</keyword>
<evidence type="ECO:0000313" key="3">
    <source>
        <dbReference type="EMBL" id="SEJ39818.1"/>
    </source>
</evidence>
<proteinExistence type="inferred from homology"/>
<dbReference type="OrthoDB" id="5115951at2"/>
<dbReference type="eggNOG" id="COG0300">
    <property type="taxonomic scope" value="Bacteria"/>
</dbReference>
<dbReference type="PANTHER" id="PTHR44196:SF1">
    <property type="entry name" value="DEHYDROGENASE_REDUCTASE SDR FAMILY MEMBER 7B"/>
    <property type="match status" value="1"/>
</dbReference>
<dbReference type="InterPro" id="IPR002347">
    <property type="entry name" value="SDR_fam"/>
</dbReference>
<dbReference type="SUPFAM" id="SSF51735">
    <property type="entry name" value="NAD(P)-binding Rossmann-fold domains"/>
    <property type="match status" value="1"/>
</dbReference>
<dbReference type="GO" id="GO:0016020">
    <property type="term" value="C:membrane"/>
    <property type="evidence" value="ECO:0007669"/>
    <property type="project" value="TreeGrafter"/>
</dbReference>
<comment type="similarity">
    <text evidence="1">Belongs to the short-chain dehydrogenases/reductases (SDR) family.</text>
</comment>
<dbReference type="RefSeq" id="WP_042213613.1">
    <property type="nucleotide sequence ID" value="NZ_BBLU01000004.1"/>
</dbReference>
<dbReference type="Proteomes" id="UP000183315">
    <property type="component" value="Unassembled WGS sequence"/>
</dbReference>
<name>A0A1H6YEW1_9MICO</name>
<reference evidence="4" key="1">
    <citation type="submission" date="2016-10" db="EMBL/GenBank/DDBJ databases">
        <authorList>
            <person name="Varghese N."/>
        </authorList>
    </citation>
    <scope>NUCLEOTIDE SEQUENCE [LARGE SCALE GENOMIC DNA]</scope>
    <source>
        <strain evidence="4">DSM 24868</strain>
    </source>
</reference>
<keyword evidence="2" id="KW-0560">Oxidoreductase</keyword>
<dbReference type="EMBL" id="FNZI01000003">
    <property type="protein sequence ID" value="SEJ39818.1"/>
    <property type="molecule type" value="Genomic_DNA"/>
</dbReference>
<evidence type="ECO:0008006" key="5">
    <source>
        <dbReference type="Google" id="ProtNLM"/>
    </source>
</evidence>
<dbReference type="AlphaFoldDB" id="A0A1H6YEW1"/>
<dbReference type="InterPro" id="IPR036291">
    <property type="entry name" value="NAD(P)-bd_dom_sf"/>
</dbReference>
<gene>
    <name evidence="3" type="ORF">SAMN05421637_1709</name>
</gene>
<accession>A0A1H6YEW1</accession>
<dbReference type="PANTHER" id="PTHR44196">
    <property type="entry name" value="DEHYDROGENASE/REDUCTASE SDR FAMILY MEMBER 7B"/>
    <property type="match status" value="1"/>
</dbReference>
<evidence type="ECO:0000313" key="4">
    <source>
        <dbReference type="Proteomes" id="UP000183315"/>
    </source>
</evidence>
<dbReference type="Pfam" id="PF00106">
    <property type="entry name" value="adh_short"/>
    <property type="match status" value="1"/>
</dbReference>
<evidence type="ECO:0000256" key="1">
    <source>
        <dbReference type="ARBA" id="ARBA00006484"/>
    </source>
</evidence>
<sequence length="247" mass="25957">MAGVLVPRRAVVIGATSGMAEAVMRLWVSGGTGRLHLVGRSRERLEAVAGDLAARSDAVEVTIHACDLTDPAAISAAVGEVSALDPDVVLIAHGAMYEQADMQEDLALADQQLRVTGVSPVLWAEACVDALDRGVVAVIGSVAGDRGRRKNYLYGSSKGMVERAVEGMQHRVHGSRQRVVLIKPGPTATPMTAALDPGGLADVDEVARSIAVGIAKGAPVLYVPGQWRAIMAVIRSMPRPVFNRLDL</sequence>